<keyword evidence="2" id="KW-1185">Reference proteome</keyword>
<protein>
    <submittedName>
        <fullName evidence="1">Uncharacterized protein</fullName>
    </submittedName>
</protein>
<gene>
    <name evidence="1" type="ordered locus">Metvu_0400</name>
</gene>
<name>C9RFA9_METVM</name>
<proteinExistence type="predicted"/>
<dbReference type="KEGG" id="mvu:Metvu_0400"/>
<evidence type="ECO:0000313" key="1">
    <source>
        <dbReference type="EMBL" id="ACX72261.1"/>
    </source>
</evidence>
<dbReference type="AlphaFoldDB" id="C9RFA9"/>
<sequence>MYPSISTYIMTSWGYQGSNGFYLNYFEPIKVVVPDYFGSYSQYSKKFKIYTNLTIPKITIITNNNSKITISGNNYKHIQINSINIQNCSFSNDTKKLYEKYNYKIYFIGQIYYKW</sequence>
<reference evidence="1" key="1">
    <citation type="submission" date="2009-10" db="EMBL/GenBank/DDBJ databases">
        <title>Complete sequence of chromosome of Methanocaldococcus vulcanius M7.</title>
        <authorList>
            <consortium name="US DOE Joint Genome Institute"/>
            <person name="Lucas S."/>
            <person name="Copeland A."/>
            <person name="Lapidus A."/>
            <person name="Glavina del Rio T."/>
            <person name="Dalin E."/>
            <person name="Tice H."/>
            <person name="Bruce D."/>
            <person name="Goodwin L."/>
            <person name="Pitluck S."/>
            <person name="Lcollab F.I."/>
            <person name="Brettin T."/>
            <person name="Detter J.C."/>
            <person name="Han C."/>
            <person name="Tapia R."/>
            <person name="Kuske C.R."/>
            <person name="Schmutz J."/>
            <person name="Larimer F."/>
            <person name="Land M."/>
            <person name="Hauser L."/>
            <person name="Kyrpides N."/>
            <person name="Ovchinikova G."/>
            <person name="Sieprawska-Lupa M."/>
            <person name="Whitman W.B."/>
            <person name="Woyke T."/>
        </authorList>
    </citation>
    <scope>NUCLEOTIDE SEQUENCE [LARGE SCALE GENOMIC DNA]</scope>
    <source>
        <strain evidence="1">M7</strain>
    </source>
</reference>
<dbReference type="HOGENOM" id="CLU_2103555_0_0_2"/>
<dbReference type="STRING" id="579137.Metvu_0400"/>
<dbReference type="Proteomes" id="UP000002063">
    <property type="component" value="Chromosome"/>
</dbReference>
<dbReference type="EMBL" id="CP001787">
    <property type="protein sequence ID" value="ACX72261.1"/>
    <property type="molecule type" value="Genomic_DNA"/>
</dbReference>
<accession>C9RFA9</accession>
<evidence type="ECO:0000313" key="2">
    <source>
        <dbReference type="Proteomes" id="UP000002063"/>
    </source>
</evidence>
<organism evidence="1 2">
    <name type="scientific">Methanocaldococcus vulcanius (strain ATCC 700851 / DSM 12094 / M7)</name>
    <name type="common">Methanococcus vulcanius</name>
    <dbReference type="NCBI Taxonomy" id="579137"/>
    <lineage>
        <taxon>Archaea</taxon>
        <taxon>Methanobacteriati</taxon>
        <taxon>Methanobacteriota</taxon>
        <taxon>Methanomada group</taxon>
        <taxon>Methanococci</taxon>
        <taxon>Methanococcales</taxon>
        <taxon>Methanocaldococcaceae</taxon>
        <taxon>Methanocaldococcus</taxon>
    </lineage>
</organism>